<dbReference type="OrthoDB" id="6882680at2"/>
<dbReference type="GO" id="GO:0008911">
    <property type="term" value="F:lactaldehyde dehydrogenase (NAD+) activity"/>
    <property type="evidence" value="ECO:0007669"/>
    <property type="project" value="TreeGrafter"/>
</dbReference>
<protein>
    <submittedName>
        <fullName evidence="4">Succinate semialdehyde dehydrogenase</fullName>
        <ecNumber evidence="4">1.2.1.16</ecNumber>
    </submittedName>
</protein>
<comment type="similarity">
    <text evidence="1">Belongs to the aldehyde dehydrogenase family.</text>
</comment>
<dbReference type="Proteomes" id="UP000234331">
    <property type="component" value="Unassembled WGS sequence"/>
</dbReference>
<dbReference type="InterPro" id="IPR016161">
    <property type="entry name" value="Ald_DH/histidinol_DH"/>
</dbReference>
<dbReference type="PANTHER" id="PTHR42991:SF1">
    <property type="entry name" value="ALDEHYDE DEHYDROGENASE"/>
    <property type="match status" value="1"/>
</dbReference>
<dbReference type="GO" id="GO:0009013">
    <property type="term" value="F:succinate-semialdehyde dehydrogenase [NAD(P)+] activity"/>
    <property type="evidence" value="ECO:0007669"/>
    <property type="project" value="UniProtKB-EC"/>
</dbReference>
<dbReference type="InterPro" id="IPR016163">
    <property type="entry name" value="Ald_DH_C"/>
</dbReference>
<dbReference type="Pfam" id="PF00171">
    <property type="entry name" value="Aldedh"/>
    <property type="match status" value="1"/>
</dbReference>
<dbReference type="EC" id="1.2.1.16" evidence="4"/>
<dbReference type="RefSeq" id="WP_101832777.1">
    <property type="nucleotide sequence ID" value="NZ_FZMO01000235.1"/>
</dbReference>
<gene>
    <name evidence="4" type="ORF">FRACA_310008</name>
</gene>
<organism evidence="4 5">
    <name type="scientific">Frankia canadensis</name>
    <dbReference type="NCBI Taxonomy" id="1836972"/>
    <lineage>
        <taxon>Bacteria</taxon>
        <taxon>Bacillati</taxon>
        <taxon>Actinomycetota</taxon>
        <taxon>Actinomycetes</taxon>
        <taxon>Frankiales</taxon>
        <taxon>Frankiaceae</taxon>
        <taxon>Frankia</taxon>
    </lineage>
</organism>
<evidence type="ECO:0000313" key="5">
    <source>
        <dbReference type="Proteomes" id="UP000234331"/>
    </source>
</evidence>
<evidence type="ECO:0000256" key="1">
    <source>
        <dbReference type="ARBA" id="ARBA00009986"/>
    </source>
</evidence>
<dbReference type="EMBL" id="FZMO01000235">
    <property type="protein sequence ID" value="SNQ49216.1"/>
    <property type="molecule type" value="Genomic_DNA"/>
</dbReference>
<evidence type="ECO:0000313" key="4">
    <source>
        <dbReference type="EMBL" id="SNQ49216.1"/>
    </source>
</evidence>
<dbReference type="Gene3D" id="3.40.309.10">
    <property type="entry name" value="Aldehyde Dehydrogenase, Chain A, domain 2"/>
    <property type="match status" value="1"/>
</dbReference>
<accession>A0A2I2KU77</accession>
<dbReference type="SUPFAM" id="SSF53720">
    <property type="entry name" value="ALDH-like"/>
    <property type="match status" value="1"/>
</dbReference>
<dbReference type="AlphaFoldDB" id="A0A2I2KU77"/>
<dbReference type="PANTHER" id="PTHR42991">
    <property type="entry name" value="ALDEHYDE DEHYDROGENASE"/>
    <property type="match status" value="1"/>
</dbReference>
<dbReference type="FunFam" id="3.40.605.10:FF:000020">
    <property type="entry name" value="Aldehyde dehydrogenase"/>
    <property type="match status" value="1"/>
</dbReference>
<evidence type="ECO:0000259" key="3">
    <source>
        <dbReference type="Pfam" id="PF00171"/>
    </source>
</evidence>
<proteinExistence type="inferred from homology"/>
<dbReference type="InterPro" id="IPR016162">
    <property type="entry name" value="Ald_DH_N"/>
</dbReference>
<name>A0A2I2KU77_9ACTN</name>
<keyword evidence="5" id="KW-1185">Reference proteome</keyword>
<evidence type="ECO:0000256" key="2">
    <source>
        <dbReference type="ARBA" id="ARBA00023002"/>
    </source>
</evidence>
<sequence>MADVTPFWLAGERARGSSTFEVRHPYDGAVVATVAEPEADQVERAVAAAVEVAPRLSGLPAHVRASALAHVSKEIARRGDELARLITAESGKPLTWARAEVARASSTFRWGAEEARRFAGELTRLDTDPTGDGRLALTRRFPRGPVLGITPFNFPLNLVAHKVAPALAIGAPIIVKPAPRTPLSALFLGDLLAGTDLPEGSWSVLTVPNDRVGGLVADPRLPVVSFTGSGPVGWSIRDAVPRKHVVLELGGNGAVLVAPDFHAPGDLARAAGRIALFANYQAGQSCIAVQRVYADHGLYGELLGEIVTAVRALRDGDPTDPATDVGPLVDVAAAERVEQWIGEAVAAGATLVCGGTRTGASLAPTVLTGVPDAARVVREEVFGPVIVVESVDGLDEGLARINDSAFGLQAGVFTHDLGTAFRAHRELVVGGVVVGDVPSYRADQMPYGGTKGSGIGREGVRSAMTDLSEERVLVLTGLDL</sequence>
<dbReference type="InterPro" id="IPR015590">
    <property type="entry name" value="Aldehyde_DH_dom"/>
</dbReference>
<reference evidence="4 5" key="1">
    <citation type="submission" date="2017-06" db="EMBL/GenBank/DDBJ databases">
        <authorList>
            <person name="Kim H.J."/>
            <person name="Triplett B.A."/>
        </authorList>
    </citation>
    <scope>NUCLEOTIDE SEQUENCE [LARGE SCALE GENOMIC DNA]</scope>
    <source>
        <strain evidence="4">FRACA_ARgP5</strain>
    </source>
</reference>
<dbReference type="Gene3D" id="3.40.605.10">
    <property type="entry name" value="Aldehyde Dehydrogenase, Chain A, domain 1"/>
    <property type="match status" value="1"/>
</dbReference>
<feature type="domain" description="Aldehyde dehydrogenase" evidence="3">
    <location>
        <begin position="17"/>
        <end position="470"/>
    </location>
</feature>
<dbReference type="InterPro" id="IPR051020">
    <property type="entry name" value="ALDH-related_metabolic_enz"/>
</dbReference>
<keyword evidence="2 4" id="KW-0560">Oxidoreductase</keyword>